<dbReference type="GO" id="GO:0031490">
    <property type="term" value="F:chromatin DNA binding"/>
    <property type="evidence" value="ECO:0007669"/>
    <property type="project" value="TreeGrafter"/>
</dbReference>
<dbReference type="PANTHER" id="PTHR46172:SF1">
    <property type="entry name" value="DNA POLYMERASE EPSILON SUBUNIT 3"/>
    <property type="match status" value="1"/>
</dbReference>
<dbReference type="SUPFAM" id="SSF47113">
    <property type="entry name" value="Histone-fold"/>
    <property type="match status" value="1"/>
</dbReference>
<dbReference type="Pfam" id="PF00808">
    <property type="entry name" value="CBFD_NFYB_HMF"/>
    <property type="match status" value="1"/>
</dbReference>
<accession>A0A9P8TN00</accession>
<feature type="compositionally biased region" description="Low complexity" evidence="6">
    <location>
        <begin position="124"/>
        <end position="147"/>
    </location>
</feature>
<keyword evidence="2" id="KW-0235">DNA replication</keyword>
<dbReference type="Proteomes" id="UP000774326">
    <property type="component" value="Unassembled WGS sequence"/>
</dbReference>
<keyword evidence="3" id="KW-0539">Nucleus</keyword>
<dbReference type="AlphaFoldDB" id="A0A9P8TN00"/>
<dbReference type="CDD" id="cd22928">
    <property type="entry name" value="HFD_POLE3_DPB4"/>
    <property type="match status" value="1"/>
</dbReference>
<comment type="subcellular location">
    <subcellularLocation>
        <location evidence="1">Nucleus</location>
    </subcellularLocation>
</comment>
<evidence type="ECO:0000313" key="8">
    <source>
        <dbReference type="EMBL" id="KAH3684680.1"/>
    </source>
</evidence>
<dbReference type="InterPro" id="IPR003958">
    <property type="entry name" value="CBFA_NFYB_domain"/>
</dbReference>
<organism evidence="8 9">
    <name type="scientific">Wickerhamomyces pijperi</name>
    <name type="common">Yeast</name>
    <name type="synonym">Pichia pijperi</name>
    <dbReference type="NCBI Taxonomy" id="599730"/>
    <lineage>
        <taxon>Eukaryota</taxon>
        <taxon>Fungi</taxon>
        <taxon>Dikarya</taxon>
        <taxon>Ascomycota</taxon>
        <taxon>Saccharomycotina</taxon>
        <taxon>Saccharomycetes</taxon>
        <taxon>Phaffomycetales</taxon>
        <taxon>Wickerhamomycetaceae</taxon>
        <taxon>Wickerhamomyces</taxon>
    </lineage>
</organism>
<name>A0A9P8TN00_WICPI</name>
<dbReference type="InterPro" id="IPR009072">
    <property type="entry name" value="Histone-fold"/>
</dbReference>
<dbReference type="GO" id="GO:0006272">
    <property type="term" value="P:leading strand elongation"/>
    <property type="evidence" value="ECO:0007669"/>
    <property type="project" value="TreeGrafter"/>
</dbReference>
<dbReference type="GO" id="GO:0031507">
    <property type="term" value="P:heterochromatin formation"/>
    <property type="evidence" value="ECO:0007669"/>
    <property type="project" value="TreeGrafter"/>
</dbReference>
<feature type="region of interest" description="Disordered" evidence="6">
    <location>
        <begin position="123"/>
        <end position="192"/>
    </location>
</feature>
<evidence type="ECO:0000256" key="1">
    <source>
        <dbReference type="ARBA" id="ARBA00004123"/>
    </source>
</evidence>
<evidence type="ECO:0000313" key="9">
    <source>
        <dbReference type="Proteomes" id="UP000774326"/>
    </source>
</evidence>
<evidence type="ECO:0000256" key="2">
    <source>
        <dbReference type="ARBA" id="ARBA00022705"/>
    </source>
</evidence>
<evidence type="ECO:0000256" key="3">
    <source>
        <dbReference type="ARBA" id="ARBA00023242"/>
    </source>
</evidence>
<proteinExistence type="predicted"/>
<comment type="caution">
    <text evidence="8">The sequence shown here is derived from an EMBL/GenBank/DDBJ whole genome shotgun (WGS) entry which is preliminary data.</text>
</comment>
<reference evidence="8" key="1">
    <citation type="journal article" date="2021" name="Open Biol.">
        <title>Shared evolutionary footprints suggest mitochondrial oxidative damage underlies multiple complex I losses in fungi.</title>
        <authorList>
            <person name="Schikora-Tamarit M.A."/>
            <person name="Marcet-Houben M."/>
            <person name="Nosek J."/>
            <person name="Gabaldon T."/>
        </authorList>
    </citation>
    <scope>NUCLEOTIDE SEQUENCE</scope>
    <source>
        <strain evidence="8">CBS2887</strain>
    </source>
</reference>
<keyword evidence="9" id="KW-1185">Reference proteome</keyword>
<protein>
    <recommendedName>
        <fullName evidence="4">DNA polymerase epsilon subunit D</fullName>
    </recommendedName>
    <alternativeName>
        <fullName evidence="5">DNA polymerase II subunit D</fullName>
    </alternativeName>
</protein>
<evidence type="ECO:0000259" key="7">
    <source>
        <dbReference type="Pfam" id="PF00808"/>
    </source>
</evidence>
<dbReference type="GO" id="GO:0006974">
    <property type="term" value="P:DNA damage response"/>
    <property type="evidence" value="ECO:0007669"/>
    <property type="project" value="TreeGrafter"/>
</dbReference>
<sequence length="192" mass="21425">MPPKGWRKNAEGSHPVHTKERDQISIDDILFPKATVTRLAKGVLSEGLISKDSVTAIQRSATAFVSYILVSARTNAKRFDRKTVSPQDIFAALKSCEFGDFSEHIQAELDRFLERKEQAKLLKKQNQQATDATATATTEGETNQENNDTVEEVEESQEHETAMQVDEEEAAEEPQAKKAKISKDDTVSETED</sequence>
<dbReference type="Gene3D" id="1.10.20.10">
    <property type="entry name" value="Histone, subunit A"/>
    <property type="match status" value="1"/>
</dbReference>
<evidence type="ECO:0000256" key="5">
    <source>
        <dbReference type="ARBA" id="ARBA00042096"/>
    </source>
</evidence>
<dbReference type="EMBL" id="JAEUBG010002360">
    <property type="protein sequence ID" value="KAH3684680.1"/>
    <property type="molecule type" value="Genomic_DNA"/>
</dbReference>
<gene>
    <name evidence="8" type="ORF">WICPIJ_004345</name>
</gene>
<dbReference type="OrthoDB" id="1707486at2759"/>
<dbReference type="GO" id="GO:0008622">
    <property type="term" value="C:epsilon DNA polymerase complex"/>
    <property type="evidence" value="ECO:0007669"/>
    <property type="project" value="TreeGrafter"/>
</dbReference>
<evidence type="ECO:0000256" key="6">
    <source>
        <dbReference type="SAM" id="MobiDB-lite"/>
    </source>
</evidence>
<dbReference type="GO" id="GO:0046982">
    <property type="term" value="F:protein heterodimerization activity"/>
    <property type="evidence" value="ECO:0007669"/>
    <property type="project" value="InterPro"/>
</dbReference>
<feature type="domain" description="Transcription factor CBF/NF-Y/archaeal histone" evidence="7">
    <location>
        <begin position="30"/>
        <end position="93"/>
    </location>
</feature>
<dbReference type="InterPro" id="IPR051377">
    <property type="entry name" value="DNA_Pol-Epsilon_Subunit"/>
</dbReference>
<dbReference type="GO" id="GO:0008623">
    <property type="term" value="C:CHRAC"/>
    <property type="evidence" value="ECO:0007669"/>
    <property type="project" value="TreeGrafter"/>
</dbReference>
<evidence type="ECO:0000256" key="4">
    <source>
        <dbReference type="ARBA" id="ARBA00039775"/>
    </source>
</evidence>
<reference evidence="8" key="2">
    <citation type="submission" date="2021-01" db="EMBL/GenBank/DDBJ databases">
        <authorList>
            <person name="Schikora-Tamarit M.A."/>
        </authorList>
    </citation>
    <scope>NUCLEOTIDE SEQUENCE</scope>
    <source>
        <strain evidence="8">CBS2887</strain>
    </source>
</reference>
<dbReference type="PANTHER" id="PTHR46172">
    <property type="entry name" value="DNA POLYMERASE EPSILON SUBUNIT 3"/>
    <property type="match status" value="1"/>
</dbReference>